<dbReference type="InterPro" id="IPR011989">
    <property type="entry name" value="ARM-like"/>
</dbReference>
<keyword evidence="4" id="KW-1185">Reference proteome</keyword>
<comment type="similarity">
    <text evidence="1">Belongs to the HEATR5 family.</text>
</comment>
<dbReference type="EMBL" id="CAJVPJ010000469">
    <property type="protein sequence ID" value="CAG8528177.1"/>
    <property type="molecule type" value="Genomic_DNA"/>
</dbReference>
<evidence type="ECO:0000313" key="3">
    <source>
        <dbReference type="EMBL" id="CAG8528177.1"/>
    </source>
</evidence>
<feature type="region of interest" description="Disordered" evidence="2">
    <location>
        <begin position="285"/>
        <end position="320"/>
    </location>
</feature>
<dbReference type="Pfam" id="PF20210">
    <property type="entry name" value="Laa1_Sip1_HTR5"/>
    <property type="match status" value="1"/>
</dbReference>
<dbReference type="GO" id="GO:0008104">
    <property type="term" value="P:intracellular protein localization"/>
    <property type="evidence" value="ECO:0007669"/>
    <property type="project" value="TreeGrafter"/>
</dbReference>
<name>A0A9N9FDQ0_9GLOM</name>
<dbReference type="GO" id="GO:0030139">
    <property type="term" value="C:endocytic vesicle"/>
    <property type="evidence" value="ECO:0007669"/>
    <property type="project" value="TreeGrafter"/>
</dbReference>
<dbReference type="Pfam" id="PF25468">
    <property type="entry name" value="HEAT_HEATR5A"/>
    <property type="match status" value="1"/>
</dbReference>
<organism evidence="3 4">
    <name type="scientific">Paraglomus occultum</name>
    <dbReference type="NCBI Taxonomy" id="144539"/>
    <lineage>
        <taxon>Eukaryota</taxon>
        <taxon>Fungi</taxon>
        <taxon>Fungi incertae sedis</taxon>
        <taxon>Mucoromycota</taxon>
        <taxon>Glomeromycotina</taxon>
        <taxon>Glomeromycetes</taxon>
        <taxon>Paraglomerales</taxon>
        <taxon>Paraglomeraceae</taxon>
        <taxon>Paraglomus</taxon>
    </lineage>
</organism>
<comment type="caution">
    <text evidence="3">The sequence shown here is derived from an EMBL/GenBank/DDBJ whole genome shotgun (WGS) entry which is preliminary data.</text>
</comment>
<feature type="compositionally biased region" description="Low complexity" evidence="2">
    <location>
        <begin position="1274"/>
        <end position="1299"/>
    </location>
</feature>
<dbReference type="GO" id="GO:0005794">
    <property type="term" value="C:Golgi apparatus"/>
    <property type="evidence" value="ECO:0007669"/>
    <property type="project" value="TreeGrafter"/>
</dbReference>
<evidence type="ECO:0000256" key="1">
    <source>
        <dbReference type="ARBA" id="ARBA00008304"/>
    </source>
</evidence>
<gene>
    <name evidence="3" type="ORF">POCULU_LOCUS3923</name>
</gene>
<feature type="compositionally biased region" description="Polar residues" evidence="2">
    <location>
        <begin position="285"/>
        <end position="299"/>
    </location>
</feature>
<dbReference type="GO" id="GO:0006897">
    <property type="term" value="P:endocytosis"/>
    <property type="evidence" value="ECO:0007669"/>
    <property type="project" value="TreeGrafter"/>
</dbReference>
<reference evidence="3" key="1">
    <citation type="submission" date="2021-06" db="EMBL/GenBank/DDBJ databases">
        <authorList>
            <person name="Kallberg Y."/>
            <person name="Tangrot J."/>
            <person name="Rosling A."/>
        </authorList>
    </citation>
    <scope>NUCLEOTIDE SEQUENCE</scope>
    <source>
        <strain evidence="3">IA702</strain>
    </source>
</reference>
<dbReference type="PANTHER" id="PTHR21663:SF0">
    <property type="entry name" value="HEAT REPEAT-CONTAINING PROTEIN 5B"/>
    <property type="match status" value="1"/>
</dbReference>
<proteinExistence type="inferred from homology"/>
<dbReference type="Proteomes" id="UP000789572">
    <property type="component" value="Unassembled WGS sequence"/>
</dbReference>
<dbReference type="InterPro" id="IPR046837">
    <property type="entry name" value="Laa1/Sip1/HEATR5-like_HEAT"/>
</dbReference>
<feature type="region of interest" description="Disordered" evidence="2">
    <location>
        <begin position="1"/>
        <end position="27"/>
    </location>
</feature>
<dbReference type="SUPFAM" id="SSF48371">
    <property type="entry name" value="ARM repeat"/>
    <property type="match status" value="2"/>
</dbReference>
<dbReference type="OrthoDB" id="192608at2759"/>
<feature type="region of interest" description="Disordered" evidence="2">
    <location>
        <begin position="1271"/>
        <end position="1307"/>
    </location>
</feature>
<dbReference type="InterPro" id="IPR016024">
    <property type="entry name" value="ARM-type_fold"/>
</dbReference>
<dbReference type="Gene3D" id="1.25.10.10">
    <property type="entry name" value="Leucine-rich Repeat Variant"/>
    <property type="match status" value="3"/>
</dbReference>
<evidence type="ECO:0000313" key="4">
    <source>
        <dbReference type="Proteomes" id="UP000789572"/>
    </source>
</evidence>
<evidence type="ECO:0000256" key="2">
    <source>
        <dbReference type="SAM" id="MobiDB-lite"/>
    </source>
</evidence>
<dbReference type="InterPro" id="IPR040108">
    <property type="entry name" value="Laa1/Sip1/HEATR5"/>
</dbReference>
<dbReference type="GO" id="GO:0042147">
    <property type="term" value="P:retrograde transport, endosome to Golgi"/>
    <property type="evidence" value="ECO:0007669"/>
    <property type="project" value="TreeGrafter"/>
</dbReference>
<dbReference type="GO" id="GO:0005829">
    <property type="term" value="C:cytosol"/>
    <property type="evidence" value="ECO:0007669"/>
    <property type="project" value="GOC"/>
</dbReference>
<dbReference type="PANTHER" id="PTHR21663">
    <property type="entry name" value="HYPOTHETICAL HEAT DOMAIN-CONTAINING"/>
    <property type="match status" value="1"/>
</dbReference>
<sequence>MSSPRVSSTTIPTDSQSASTVTSTPTANPLDNSHVFILDENKLSAAGNPEKQEIYLFNWLASAERELLRASKQSLKTSQSHLESALFKCFSLPSPKPHRPIRQLLGRCFVLIYTNGDTRSLFDTITKLCGICKGEGKGSGGEKEVRLAALHCVGVIMNALGDKMLSLVPETLVVCLKIIKTSSSPLILKLESIGAIKRILEGSGKGANEATIKDVIKQMKSGLGDKALIIRVASIESISHSDIDHYIMQVFKTLDPPNPTVRRTAASFISTLLAQTQLNSTFMAPTSTLKSKPSQKQGMQGQGEDNEGVIVGNTEDDEERGGMSVEEMLRFLSGWYNKKETTREMKSVIIEAYAGLFIQLGTKYVENNYTSIVKHLLFDIVSNARNTSTRFSILTVRSHCSLLLRDVISTRLLTEQGQVQAILSLSNNILNRYQSPQQTDVEVSKYALICAIDEISGLFIDLGGAASAIGDTVIEQLVKLLEHPSYSVQIAASWCLRSFAFSMPGLLTGLITKVLGLLNKSISNTNNMSNASVSFELHKKTVGYAHGLAALLSVIPARPLDVSFELSARVFSLSTSLIKSSSNKELPIASVHNQVAWILIGSLMCLGPNFVKLHLPQLLLLWKTALPKAPTKEGYANRTEIEWAFMLHVRECVLGAISCFLLHNGRLVTPDVAKRLAALLSNTLNFISLVPPAFLSAMPSAPSPILPPSLSLADRIEMLQRRILQCFLAIKPITAYDNLSSQLLKMCLSNFADPDKSTGSSITAAITREEDKRSRRKDWLNRDMVESEVENLLERPVLGAPEHDSLMIYTTFWSSASSLHIPKPHSPATTVVDCSIELFSTLFPFQNATSQLSLLDQLTKSVRNPKLDKIPGRKMAIQVNAVVSILGAFTHIMTSSSKRTDESMPCIADKNVGTMAMELLQETIVHSDPYLRNVASEALGRLVSILGGSLIPEQIQTLVDQVVNNRDPDSRAGSALALGNIYSHVGGMAAGNHLKTIVGILLSLSSDPHPVVHFWALHSLSRTIESAGLMFSQYVSSTLGIIAKLYMAETHEPGGGSVGTTNVGLGWSAYQQFGKIIYGLIGTLGPELQQNIKIRDLCLRIVTELKNDTEASVVVESIRCIQHFIMFAQQHIDLPSLISFLQLQLSSMHLPLKKVAVTCLYQLVQRDAKKVFEISTGLDDQLFSLLDTDPSVDGVRDIVLSWLKQTAINSPSTWVEVCRKVMSKQGSTSGSNSLAVSTFNESDTTNGDFFENEEENINTYTSFDNETEDFSVASPTHSSFPTTASTSTFTSSTVPSRPSHNTPSDQIHIPPRWRTQLFVLQCLRQVVEVIHSHGIREHFDLLVAREGKDKDYLVLRVGELIKMAFTASTALVGEMRLEGLELLRDVIEKFAATPDPDFEEAALLEQYQAQIGAALTPAFSSDTSPEILSAAVKVCGVFVGSGIVKELYRMGRILKLLTTALENCKDSIPRKTSSSAPLSPHASIMVRLSIINAWAELQVSTLKQPYLIQVVSPNLPLLCPLWVSSLRDYARLQVEEWIEMEGIGGNGKGKGNDGGGILGKGLGQGEVFDSMYGGLTREVILPYYNKSWLTILGAVASLIEVDNSLIAQSLNNETPPTTPQSSASAAISTETIHKPASQSLTFPILFGLCIQSLSSSQISPKILRVCLDSLASILKPSCVGESFLEKAVFLEMLSLFDKLVIVEGIQVQFKVLNIIKNVTRDFGKWCCDDLDTGRLLGEHNNPMTVDDSKINKDTPTGNVLPVVVFIYVSMITHKDFQADLVPHVLVNLKLILESLSGCELVDKDLLERVIAVTVEALSSRVCDVVGVGTDKLSEEECLVVKHSLLSVTLVLTTSTNVTVHSRLLEQYAGILKMCYYLPQPMIATTAFHCTRTLFLLAKRTVSSSPPSLAQTFTRLLIPQIIEYVKSVNEKGSKDDDGESREHIDVNVVEEALKSLSSVAMVVTDAQPSVTGYFRETEWSYTGFLNAVKYVSKHNTNEQILRATDLIYEVVIVYCAHIVSLTAKSMQTPEEKVSPLNSRIGDVLGASKYTSEVTEFWRNYERNKRLQVKQVRVNAQFKALEILDTATINQGNLLVTQISEAQNRQSDTTCDNEHNNIDDDENPFIFYNNDDESSGFGKIDDNKSEKRCLSEESYPKIWKIDKHLSVECVLTSGENFTEIWKIYLTKIILNERSVEHDLIVKTFENPLLKSLCSEASWKQLRGKQLSLAEEKGLEKFQPLFQGGAENSKLSLLQQFFKICATMGEEDNVSPFEQYASLVIHHFISEITTQTNVISNRSTTEAMWSVIISIVIGKAIRADDIEYIWGEVELESTAFRRDGGNDVLSVLKNEDRKKTAEDLYKLLREMRDMIHITKGKKRKQGYKIPREGLRVYGAQCRGYAVDLYEMDYIKPFYVVRRIGTVVICQSNSKKLAFVLRMMWAFRERISTANKVWDNLESRYETHTPQSSSDDGDDYAKATPKKRIKLAC</sequence>
<dbReference type="GO" id="GO:0016020">
    <property type="term" value="C:membrane"/>
    <property type="evidence" value="ECO:0007669"/>
    <property type="project" value="TreeGrafter"/>
</dbReference>
<accession>A0A9N9FDQ0</accession>
<protein>
    <submittedName>
        <fullName evidence="3">4535_t:CDS:1</fullName>
    </submittedName>
</protein>
<feature type="region of interest" description="Disordered" evidence="2">
    <location>
        <begin position="2457"/>
        <end position="2477"/>
    </location>
</feature>